<protein>
    <submittedName>
        <fullName evidence="2">Uncharacterized protein</fullName>
    </submittedName>
</protein>
<reference evidence="3" key="1">
    <citation type="submission" date="2015-03" db="EMBL/GenBank/DDBJ databases">
        <authorList>
            <consortium name="Pathogen Informatics"/>
        </authorList>
    </citation>
    <scope>NUCLEOTIDE SEQUENCE [LARGE SCALE GENOMIC DNA]</scope>
    <source>
        <strain evidence="3">N09902308</strain>
    </source>
</reference>
<evidence type="ECO:0000313" key="3">
    <source>
        <dbReference type="Proteomes" id="UP000039021"/>
    </source>
</evidence>
<gene>
    <name evidence="2" type="ORF">ERS007739_02507</name>
</gene>
<dbReference type="Proteomes" id="UP000039021">
    <property type="component" value="Unassembled WGS sequence"/>
</dbReference>
<dbReference type="EMBL" id="CSBK01001161">
    <property type="protein sequence ID" value="COY37656.1"/>
    <property type="molecule type" value="Genomic_DNA"/>
</dbReference>
<evidence type="ECO:0000313" key="2">
    <source>
        <dbReference type="EMBL" id="COY37656.1"/>
    </source>
</evidence>
<feature type="compositionally biased region" description="Polar residues" evidence="1">
    <location>
        <begin position="14"/>
        <end position="25"/>
    </location>
</feature>
<comment type="caution">
    <text evidence="2">The sequence shown here is derived from an EMBL/GenBank/DDBJ whole genome shotgun (WGS) entry which is preliminary data.</text>
</comment>
<evidence type="ECO:0000256" key="1">
    <source>
        <dbReference type="SAM" id="MobiDB-lite"/>
    </source>
</evidence>
<organism evidence="2 3">
    <name type="scientific">Mycobacterium tuberculosis</name>
    <dbReference type="NCBI Taxonomy" id="1773"/>
    <lineage>
        <taxon>Bacteria</taxon>
        <taxon>Bacillati</taxon>
        <taxon>Actinomycetota</taxon>
        <taxon>Actinomycetes</taxon>
        <taxon>Mycobacteriales</taxon>
        <taxon>Mycobacteriaceae</taxon>
        <taxon>Mycobacterium</taxon>
        <taxon>Mycobacterium tuberculosis complex</taxon>
    </lineage>
</organism>
<accession>A0A916PBL4</accession>
<feature type="region of interest" description="Disordered" evidence="1">
    <location>
        <begin position="1"/>
        <end position="26"/>
    </location>
</feature>
<dbReference type="AlphaFoldDB" id="A0A916PBL4"/>
<name>A0A916PBL4_MYCTX</name>
<sequence length="141" mass="14735">MGWVGSNPAAPNAVGQSARKSAVTTRRSAVGVAPSSASVRVLNSMTCGWSISYTTVWAGQASRYARESNPEARITTCLMPARVASMKNSSKNLVRTAWCSAIRTMDAFGRSGSSMSEAVNSPLASRVRTSTPTARTSGSAN</sequence>
<proteinExistence type="predicted"/>
<feature type="region of interest" description="Disordered" evidence="1">
    <location>
        <begin position="111"/>
        <end position="141"/>
    </location>
</feature>